<sequence>MAAQTVNRYGRLCAEIYDLDKPVGSLFDGPYYQARLEGLDGPILEAGVGNGRLMVALLDAGLRISGFDASPDMLDRCRANAEGRGHAPQFFQARFQDFEAPGQAAILVPTSTFTLVDNFHEAMAVLERFRDQLAPGGLLLVDLPPLSFLDAPGGIRSWTAANGDLLTLESRQVRKDVVAQTRLNHDRYERWRDGRLLETELELFAYRAWGLEEFAMALARTGFADIEVCGNFRPGRPPRSGDGIFNFSARRPG</sequence>
<protein>
    <submittedName>
        <fullName evidence="2">Class I SAM-dependent methyltransferase</fullName>
    </submittedName>
</protein>
<proteinExistence type="predicted"/>
<dbReference type="InterPro" id="IPR041698">
    <property type="entry name" value="Methyltransf_25"/>
</dbReference>
<dbReference type="CDD" id="cd02440">
    <property type="entry name" value="AdoMet_MTases"/>
    <property type="match status" value="1"/>
</dbReference>
<evidence type="ECO:0000313" key="2">
    <source>
        <dbReference type="EMBL" id="AWM78602.1"/>
    </source>
</evidence>
<dbReference type="EMBL" id="CP029479">
    <property type="protein sequence ID" value="AWM78602.1"/>
    <property type="molecule type" value="Genomic_DNA"/>
</dbReference>
<keyword evidence="2" id="KW-0489">Methyltransferase</keyword>
<evidence type="ECO:0000259" key="1">
    <source>
        <dbReference type="Pfam" id="PF13649"/>
    </source>
</evidence>
<gene>
    <name evidence="2" type="ORF">HYN04_13050</name>
</gene>
<keyword evidence="3" id="KW-1185">Reference proteome</keyword>
<name>A0A2Z3HTL3_9CAUL</name>
<dbReference type="SUPFAM" id="SSF53335">
    <property type="entry name" value="S-adenosyl-L-methionine-dependent methyltransferases"/>
    <property type="match status" value="1"/>
</dbReference>
<dbReference type="GO" id="GO:0032259">
    <property type="term" value="P:methylation"/>
    <property type="evidence" value="ECO:0007669"/>
    <property type="project" value="UniProtKB-KW"/>
</dbReference>
<dbReference type="GO" id="GO:0008168">
    <property type="term" value="F:methyltransferase activity"/>
    <property type="evidence" value="ECO:0007669"/>
    <property type="project" value="UniProtKB-KW"/>
</dbReference>
<dbReference type="AlphaFoldDB" id="A0A2Z3HTL3"/>
<accession>A0A2Z3HTL3</accession>
<keyword evidence="2" id="KW-0808">Transferase</keyword>
<dbReference type="Pfam" id="PF13649">
    <property type="entry name" value="Methyltransf_25"/>
    <property type="match status" value="1"/>
</dbReference>
<dbReference type="OrthoDB" id="9804312at2"/>
<dbReference type="KEGG" id="phb:HYN04_13050"/>
<dbReference type="Gene3D" id="3.40.50.150">
    <property type="entry name" value="Vaccinia Virus protein VP39"/>
    <property type="match status" value="1"/>
</dbReference>
<dbReference type="RefSeq" id="WP_110451168.1">
    <property type="nucleotide sequence ID" value="NZ_CP029479.1"/>
</dbReference>
<reference evidence="3" key="1">
    <citation type="submission" date="2018-05" db="EMBL/GenBank/DDBJ databases">
        <title>Genome sequencing of Phenylobacterium sp. HYN0004.</title>
        <authorList>
            <person name="Yi H."/>
            <person name="Baek C."/>
        </authorList>
    </citation>
    <scope>NUCLEOTIDE SEQUENCE [LARGE SCALE GENOMIC DNA]</scope>
    <source>
        <strain evidence="3">HYN0004</strain>
    </source>
</reference>
<dbReference type="Proteomes" id="UP000247763">
    <property type="component" value="Chromosome"/>
</dbReference>
<dbReference type="InterPro" id="IPR029063">
    <property type="entry name" value="SAM-dependent_MTases_sf"/>
</dbReference>
<evidence type="ECO:0000313" key="3">
    <source>
        <dbReference type="Proteomes" id="UP000247763"/>
    </source>
</evidence>
<feature type="domain" description="Methyltransferase" evidence="1">
    <location>
        <begin position="43"/>
        <end position="137"/>
    </location>
</feature>
<organism evidence="2 3">
    <name type="scientific">Phenylobacterium parvum</name>
    <dbReference type="NCBI Taxonomy" id="2201350"/>
    <lineage>
        <taxon>Bacteria</taxon>
        <taxon>Pseudomonadati</taxon>
        <taxon>Pseudomonadota</taxon>
        <taxon>Alphaproteobacteria</taxon>
        <taxon>Caulobacterales</taxon>
        <taxon>Caulobacteraceae</taxon>
        <taxon>Phenylobacterium</taxon>
    </lineage>
</organism>